<keyword evidence="1" id="KW-0812">Transmembrane</keyword>
<evidence type="ECO:0000256" key="1">
    <source>
        <dbReference type="SAM" id="Phobius"/>
    </source>
</evidence>
<gene>
    <name evidence="2" type="ORF">AN484_16945</name>
</gene>
<accession>A0A1B7WZW8</accession>
<evidence type="ECO:0000313" key="3">
    <source>
        <dbReference type="Proteomes" id="UP000092093"/>
    </source>
</evidence>
<dbReference type="Proteomes" id="UP000092093">
    <property type="component" value="Unassembled WGS sequence"/>
</dbReference>
<evidence type="ECO:0000313" key="2">
    <source>
        <dbReference type="EMBL" id="OBQ42610.1"/>
    </source>
</evidence>
<protein>
    <submittedName>
        <fullName evidence="2">Uncharacterized protein</fullName>
    </submittedName>
</protein>
<proteinExistence type="predicted"/>
<reference evidence="2 3" key="1">
    <citation type="submission" date="2015-09" db="EMBL/GenBank/DDBJ databases">
        <title>Aphanizomenon flos-aquae WA102.</title>
        <authorList>
            <person name="Driscoll C."/>
        </authorList>
    </citation>
    <scope>NUCLEOTIDE SEQUENCE [LARGE SCALE GENOMIC DNA]</scope>
    <source>
        <strain evidence="2">WA102</strain>
    </source>
</reference>
<organism evidence="2 3">
    <name type="scientific">Aphanizomenon flos-aquae WA102</name>
    <dbReference type="NCBI Taxonomy" id="1710896"/>
    <lineage>
        <taxon>Bacteria</taxon>
        <taxon>Bacillati</taxon>
        <taxon>Cyanobacteriota</taxon>
        <taxon>Cyanophyceae</taxon>
        <taxon>Nostocales</taxon>
        <taxon>Aphanizomenonaceae</taxon>
        <taxon>Aphanizomenon</taxon>
    </lineage>
</organism>
<feature type="transmembrane region" description="Helical" evidence="1">
    <location>
        <begin position="51"/>
        <end position="70"/>
    </location>
</feature>
<name>A0A1B7WZW8_APHFL</name>
<keyword evidence="1" id="KW-0472">Membrane</keyword>
<dbReference type="EMBL" id="LJOW01000096">
    <property type="protein sequence ID" value="OBQ42610.1"/>
    <property type="molecule type" value="Genomic_DNA"/>
</dbReference>
<dbReference type="AlphaFoldDB" id="A0A1B7WZW8"/>
<comment type="caution">
    <text evidence="2">The sequence shown here is derived from an EMBL/GenBank/DDBJ whole genome shotgun (WGS) entry which is preliminary data.</text>
</comment>
<sequence>MDVPYNNGKIKIGCEYYLNPLRPKYIEQDEDMLELQRYLIQDPRVLNRQYWANRIYVVILLFILTIMLMAN</sequence>
<keyword evidence="1" id="KW-1133">Transmembrane helix</keyword>